<keyword evidence="1" id="KW-0479">Metal-binding</keyword>
<keyword evidence="5" id="KW-1185">Reference proteome</keyword>
<evidence type="ECO:0000256" key="1">
    <source>
        <dbReference type="ARBA" id="ARBA00022723"/>
    </source>
</evidence>
<feature type="domain" description="HIRAN" evidence="3">
    <location>
        <begin position="138"/>
        <end position="236"/>
    </location>
</feature>
<evidence type="ECO:0000313" key="5">
    <source>
        <dbReference type="Proteomes" id="UP001156441"/>
    </source>
</evidence>
<evidence type="ECO:0000313" key="4">
    <source>
        <dbReference type="EMBL" id="MCT2587465.1"/>
    </source>
</evidence>
<comment type="caution">
    <text evidence="4">The sequence shown here is derived from an EMBL/GenBank/DDBJ whole genome shotgun (WGS) entry which is preliminary data.</text>
</comment>
<dbReference type="Pfam" id="PF08797">
    <property type="entry name" value="HIRAN"/>
    <property type="match status" value="1"/>
</dbReference>
<dbReference type="EMBL" id="JAFFZE010000025">
    <property type="protein sequence ID" value="MCT2587465.1"/>
    <property type="molecule type" value="Genomic_DNA"/>
</dbReference>
<evidence type="ECO:0000256" key="2">
    <source>
        <dbReference type="ARBA" id="ARBA00022801"/>
    </source>
</evidence>
<dbReference type="Gene3D" id="3.30.70.2330">
    <property type="match status" value="1"/>
</dbReference>
<dbReference type="InterPro" id="IPR014905">
    <property type="entry name" value="HIRAN"/>
</dbReference>
<keyword evidence="2" id="KW-0378">Hydrolase</keyword>
<evidence type="ECO:0000259" key="3">
    <source>
        <dbReference type="SMART" id="SM00910"/>
    </source>
</evidence>
<protein>
    <recommendedName>
        <fullName evidence="3">HIRAN domain-containing protein</fullName>
    </recommendedName>
</protein>
<proteinExistence type="predicted"/>
<accession>A0ABT2JHV3</accession>
<gene>
    <name evidence="4" type="ORF">JT362_30505</name>
</gene>
<sequence length="252" mass="27849">MTTTAADSTDAGLAAPVSSRLLVTRRDPETTSYQPLGFLTFNGHTYTFRYLRKAVIEDGFRALPGLSDATRSHTSDRLFPIFAERVISARRPDREMSMTALGLPVDAAPFEVLQRSGGRRVGDTIEVVPAPTISPDGTVSIDFLVHGVRYQSSEAQERITRLRTGEHLRIVHQVDNPADRRALLVTDQDALPLGYVPKPLLELVHNVTDSNAVVLRANPPKVGFHFRLLARVTGRMANDHQPFTGPDWETIS</sequence>
<name>A0ABT2JHV3_9PSEU</name>
<reference evidence="4 5" key="1">
    <citation type="submission" date="2021-02" db="EMBL/GenBank/DDBJ databases">
        <title>Actinophytocola xerophila sp. nov., isolated from soil of cotton cropping field.</title>
        <authorList>
            <person name="Huang R."/>
            <person name="Chen X."/>
            <person name="Ge X."/>
            <person name="Liu W."/>
        </authorList>
    </citation>
    <scope>NUCLEOTIDE SEQUENCE [LARGE SCALE GENOMIC DNA]</scope>
    <source>
        <strain evidence="4 5">S1-96</strain>
    </source>
</reference>
<organism evidence="4 5">
    <name type="scientific">Actinophytocola gossypii</name>
    <dbReference type="NCBI Taxonomy" id="2812003"/>
    <lineage>
        <taxon>Bacteria</taxon>
        <taxon>Bacillati</taxon>
        <taxon>Actinomycetota</taxon>
        <taxon>Actinomycetes</taxon>
        <taxon>Pseudonocardiales</taxon>
        <taxon>Pseudonocardiaceae</taxon>
    </lineage>
</organism>
<dbReference type="SMART" id="SM00910">
    <property type="entry name" value="HIRAN"/>
    <property type="match status" value="1"/>
</dbReference>
<dbReference type="Proteomes" id="UP001156441">
    <property type="component" value="Unassembled WGS sequence"/>
</dbReference>
<dbReference type="RefSeq" id="WP_260195341.1">
    <property type="nucleotide sequence ID" value="NZ_JAFFZE010000025.1"/>
</dbReference>